<sequence>MRNGNKNRTLSQITLIILGICIILISSIETHASYNNPAQNQEKNIEIKAATFLISHDPIRIDGNNALESFCAGNGTDGLSWETAFKIENYSIISGEESGISINNTDRFLIINNCSIENFWDTNYGATDNGIKILNCSNIKITDCSLTNNTLGIFLDSSTDITLIQNNCSHNDWGFTLLRSENNTLFNNTALYNEHDGIRICEGDYNNITSNVANFNYQNGINIASHFPHIGYAHSYGNSIVNNLLMQNQDDGIQIEYSDSNSVLNNFVFNNGNSGISLQDSSQNILSLNVIDRNNNEGIEIEDGSNWNLITKNKISNNSYGIMISLSSYNTIGENLIVNHSHNGILIFHMFEDHLEQNIYGNTFENNSGNIAYIQVSSGRYEPPYEYIGLAVLIIGIVIFPLIYRKKIKKNLIESDSKLIYKILKIALWISIVFTMAILIFVSYGAPIFLVDIPILIIVLLVLNRKKITKRRKKFIAEREIKKSEQKIAKANKSKEAIEEKNEKPIKSKKKSLKSSKILIKNMNRKDSKLINKILRVFLWFVMVCLFILLSIFTLGIFDIIVIIILIIYNKKTKYYFNNLRSNKFIKRGQKRTIKAINYAKMHYYKKSRYYWLRSERNYHRALRIIPDFHKIDFLEKKIISIKQNTLATYLSEGIVLSKIAWFQFQENNFSQAKKQYSKSITLIEGVLKNIDTDYVFNQKVEFPITASLIFEILQFLRKNTEQIKNKANYKNKSKVFIKSSDIQEINEKIVKSLKETNESLWIYCQSLDSYEDLINLEGLSNLLENKLTKSEKMLLSAQDQMQYLLAYMQRSTNRFERKGIETKSIAMNKNRTSEQERFENKHLNIIREYEYIGGKIRLKVGIVNHSDNVLTNLALRFDLPDALKWIIHEPNLKRRGDTIHIARLGGNEKIAISLYLEPINCLESMINATLTYFDSKDQPQAVIMTPKKVSISCPIFFTREEANIARVKKIQLQLKYEDHKIFPLVKSNKSELIFNKILGSIGKHDVKLVQKEFSLDNNKGEAYFYGVTKVKKDKMIIHLILDSNHQIIEISVNGDEQEPITGLLAELESEIRDKLLVHNIIEDSDKFHDINTSILLGNCPFCNGPISQSNIAFFKKGETISCKYCDTTLSPY</sequence>
<feature type="transmembrane region" description="Helical" evidence="5">
    <location>
        <begin position="385"/>
        <end position="403"/>
    </location>
</feature>
<reference evidence="8 9" key="2">
    <citation type="journal article" date="2024" name="Int. J. Syst. Evol. Microbiol.">
        <title>Promethearchaeum syntrophicum gen. nov., sp. nov., an anaerobic, obligately syntrophic archaeon, the first isolate of the lineage 'Asgard' archaea, and proposal of the new archaeal phylum Promethearchaeota phyl. nov. and kingdom Promethearchaeati regn. nov.</title>
        <authorList>
            <person name="Imachi H."/>
            <person name="Nobu M.K."/>
            <person name="Kato S."/>
            <person name="Takaki Y."/>
            <person name="Miyazaki M."/>
            <person name="Miyata M."/>
            <person name="Ogawara M."/>
            <person name="Saito Y."/>
            <person name="Sakai S."/>
            <person name="Tahara Y.O."/>
            <person name="Takano Y."/>
            <person name="Tasumi E."/>
            <person name="Uematsu K."/>
            <person name="Yoshimura T."/>
            <person name="Itoh T."/>
            <person name="Ohkuma M."/>
            <person name="Takai K."/>
        </authorList>
    </citation>
    <scope>NUCLEOTIDE SEQUENCE [LARGE SCALE GENOMIC DNA]</scope>
    <source>
        <strain evidence="8 9">MK-D1</strain>
    </source>
</reference>
<feature type="transmembrane region" description="Helical" evidence="5">
    <location>
        <begin position="448"/>
        <end position="464"/>
    </location>
</feature>
<dbReference type="SUPFAM" id="SSF51126">
    <property type="entry name" value="Pectin lyase-like"/>
    <property type="match status" value="2"/>
</dbReference>
<reference evidence="8 9" key="1">
    <citation type="journal article" date="2020" name="Nature">
        <title>Isolation of an archaeon at the prokaryote-eukaryote interface.</title>
        <authorList>
            <person name="Imachi H."/>
            <person name="Nobu M.K."/>
            <person name="Nakahara N."/>
            <person name="Morono Y."/>
            <person name="Ogawara M."/>
            <person name="Takaki Y."/>
            <person name="Takano Y."/>
            <person name="Uematsu K."/>
            <person name="Ikuta T."/>
            <person name="Ito M."/>
            <person name="Matsui Y."/>
            <person name="Miyazaki M."/>
            <person name="Murata K."/>
            <person name="Saito Y."/>
            <person name="Sakai S."/>
            <person name="Song C."/>
            <person name="Tasumi E."/>
            <person name="Yamanaka Y."/>
            <person name="Yamaguchi T."/>
            <person name="Kamagata Y."/>
            <person name="Tamaki H."/>
            <person name="Takai K."/>
        </authorList>
    </citation>
    <scope>NUCLEOTIDE SEQUENCE [LARGE SCALE GENOMIC DNA]</scope>
    <source>
        <strain evidence="8 9">MK-D1</strain>
    </source>
</reference>
<keyword evidence="2" id="KW-0677">Repeat</keyword>
<keyword evidence="5" id="KW-0472">Membrane</keyword>
<dbReference type="InterPro" id="IPR012334">
    <property type="entry name" value="Pectin_lyas_fold"/>
</dbReference>
<evidence type="ECO:0000313" key="9">
    <source>
        <dbReference type="Proteomes" id="UP000321408"/>
    </source>
</evidence>
<evidence type="ECO:0000256" key="3">
    <source>
        <dbReference type="ARBA" id="ARBA00022786"/>
    </source>
</evidence>
<dbReference type="Gene3D" id="2.160.20.10">
    <property type="entry name" value="Single-stranded right-handed beta-helix, Pectin lyase-like"/>
    <property type="match status" value="2"/>
</dbReference>
<keyword evidence="9" id="KW-1185">Reference proteome</keyword>
<dbReference type="EMBL" id="CP042905">
    <property type="protein sequence ID" value="QEE15706.1"/>
    <property type="molecule type" value="Genomic_DNA"/>
</dbReference>
<dbReference type="Pfam" id="PF13229">
    <property type="entry name" value="Beta_helix"/>
    <property type="match status" value="1"/>
</dbReference>
<dbReference type="Pfam" id="PF05048">
    <property type="entry name" value="NosD"/>
    <property type="match status" value="1"/>
</dbReference>
<evidence type="ECO:0000256" key="2">
    <source>
        <dbReference type="ARBA" id="ARBA00022737"/>
    </source>
</evidence>
<evidence type="ECO:0000256" key="4">
    <source>
        <dbReference type="SAM" id="Coils"/>
    </source>
</evidence>
<dbReference type="InterPro" id="IPR022441">
    <property type="entry name" value="Para_beta_helix_rpt-2"/>
</dbReference>
<dbReference type="SMART" id="SM00710">
    <property type="entry name" value="PbH1"/>
    <property type="match status" value="10"/>
</dbReference>
<proteinExistence type="predicted"/>
<evidence type="ECO:0000256" key="1">
    <source>
        <dbReference type="ARBA" id="ARBA00004906"/>
    </source>
</evidence>
<keyword evidence="3" id="KW-0833">Ubl conjugation pathway</keyword>
<feature type="domain" description="Right handed beta helix" evidence="7">
    <location>
        <begin position="85"/>
        <end position="226"/>
    </location>
</feature>
<dbReference type="InterPro" id="IPR011050">
    <property type="entry name" value="Pectin_lyase_fold/virulence"/>
</dbReference>
<evidence type="ECO:0000259" key="7">
    <source>
        <dbReference type="Pfam" id="PF13229"/>
    </source>
</evidence>
<dbReference type="NCBIfam" id="TIGR03804">
    <property type="entry name" value="para_beta_helix"/>
    <property type="match status" value="5"/>
</dbReference>
<evidence type="ECO:0000256" key="5">
    <source>
        <dbReference type="SAM" id="Phobius"/>
    </source>
</evidence>
<feature type="transmembrane region" description="Helical" evidence="5">
    <location>
        <begin position="423"/>
        <end position="442"/>
    </location>
</feature>
<gene>
    <name evidence="8" type="ORF">DSAG12_01533</name>
</gene>
<dbReference type="KEGG" id="psyt:DSAG12_01533"/>
<dbReference type="AlphaFoldDB" id="A0A5B9DAS2"/>
<dbReference type="InterPro" id="IPR039448">
    <property type="entry name" value="Beta_helix"/>
</dbReference>
<dbReference type="InterPro" id="IPR006626">
    <property type="entry name" value="PbH1"/>
</dbReference>
<feature type="domain" description="Periplasmic copper-binding protein NosD beta helix" evidence="6">
    <location>
        <begin position="232"/>
        <end position="374"/>
    </location>
</feature>
<feature type="transmembrane region" description="Helical" evidence="5">
    <location>
        <begin position="537"/>
        <end position="569"/>
    </location>
</feature>
<name>A0A5B9DAS2_9ARCH</name>
<protein>
    <submittedName>
        <fullName evidence="8">NosD domain-containing protein</fullName>
    </submittedName>
</protein>
<evidence type="ECO:0000313" key="8">
    <source>
        <dbReference type="EMBL" id="QEE15706.1"/>
    </source>
</evidence>
<accession>A0A5B9DAS2</accession>
<dbReference type="InterPro" id="IPR007742">
    <property type="entry name" value="NosD_dom"/>
</dbReference>
<keyword evidence="5" id="KW-1133">Transmembrane helix</keyword>
<evidence type="ECO:0000259" key="6">
    <source>
        <dbReference type="Pfam" id="PF05048"/>
    </source>
</evidence>
<dbReference type="InterPro" id="IPR051550">
    <property type="entry name" value="SCF-Subunits/Alg-Epimerases"/>
</dbReference>
<keyword evidence="4" id="KW-0175">Coiled coil</keyword>
<dbReference type="PANTHER" id="PTHR22990:SF15">
    <property type="entry name" value="F-BOX ONLY PROTEIN 10"/>
    <property type="match status" value="1"/>
</dbReference>
<dbReference type="Proteomes" id="UP000321408">
    <property type="component" value="Chromosome"/>
</dbReference>
<feature type="coiled-coil region" evidence="4">
    <location>
        <begin position="474"/>
        <end position="501"/>
    </location>
</feature>
<dbReference type="GeneID" id="41329527"/>
<dbReference type="RefSeq" id="WP_147662608.1">
    <property type="nucleotide sequence ID" value="NZ_CP042905.2"/>
</dbReference>
<dbReference type="PANTHER" id="PTHR22990">
    <property type="entry name" value="F-BOX ONLY PROTEIN"/>
    <property type="match status" value="1"/>
</dbReference>
<organism evidence="8 9">
    <name type="scientific">Promethearchaeum syntrophicum</name>
    <dbReference type="NCBI Taxonomy" id="2594042"/>
    <lineage>
        <taxon>Archaea</taxon>
        <taxon>Promethearchaeati</taxon>
        <taxon>Promethearchaeota</taxon>
        <taxon>Promethearchaeia</taxon>
        <taxon>Promethearchaeales</taxon>
        <taxon>Promethearchaeaceae</taxon>
        <taxon>Promethearchaeum</taxon>
    </lineage>
</organism>
<comment type="pathway">
    <text evidence="1">Protein modification; protein ubiquitination.</text>
</comment>
<keyword evidence="5" id="KW-0812">Transmembrane</keyword>